<dbReference type="Proteomes" id="UP000887568">
    <property type="component" value="Unplaced"/>
</dbReference>
<sequence length="423" mass="48240">MAYCRRLCTRLCLACSSQKCLRFLLILLVVIGASIYYNLFFFLTTNYLEDRDFVGVDKCPACYGTSMCHEFNHGHLSLSSYSRMRFLDIVNVKNVYFGWHNEKNIDVILKRLGHDTELASFDANLCKNAGAGQDCDVAKSIFQTKFSRVLETTSLEVAHVEGLSDVVRCPSERLLERILMMYRDHVPGQSLSKDHKLMLMTMLSVNPEPIIYTIFPHSEGWPFPQYYGACGRLIVEEYVGKTLGSYFHSDWSTRLDLAYQVMKIAEQLTNNDLEYALYMTDVSFDNFAVNKDGRVLVIDAENIIVVDKRKIKTDAKPSWNERHQSFHDECKSHPGCLSFSSELLCKRHSSDHNYYATCHGLLAKNSEWAGTKGGLLHDPPADLPEREQLNTLIAECEKPSQRNGRYDAMQQLLQLLSELTDGS</sequence>
<dbReference type="GeneID" id="119723428"/>
<dbReference type="AlphaFoldDB" id="A0A913ZG23"/>
<comment type="similarity">
    <text evidence="2">Belongs to the DIPK family.</text>
</comment>
<evidence type="ECO:0000256" key="1">
    <source>
        <dbReference type="ARBA" id="ARBA00004613"/>
    </source>
</evidence>
<dbReference type="InterPro" id="IPR022049">
    <property type="entry name" value="FAM69_kinase_dom"/>
</dbReference>
<dbReference type="OrthoDB" id="10035316at2759"/>
<keyword evidence="5" id="KW-1133">Transmembrane helix</keyword>
<evidence type="ECO:0000313" key="8">
    <source>
        <dbReference type="Proteomes" id="UP000887568"/>
    </source>
</evidence>
<evidence type="ECO:0000256" key="2">
    <source>
        <dbReference type="ARBA" id="ARBA00006338"/>
    </source>
</evidence>
<evidence type="ECO:0000313" key="7">
    <source>
        <dbReference type="EnsemblMetazoa" id="XP_038049996.1"/>
    </source>
</evidence>
<keyword evidence="5" id="KW-0812">Transmembrane</keyword>
<dbReference type="InterPro" id="IPR020519">
    <property type="entry name" value="DIPK2A/B"/>
</dbReference>
<feature type="transmembrane region" description="Helical" evidence="5">
    <location>
        <begin position="21"/>
        <end position="43"/>
    </location>
</feature>
<comment type="subcellular location">
    <subcellularLocation>
        <location evidence="1">Secreted</location>
    </subcellularLocation>
</comment>
<dbReference type="RefSeq" id="XP_038049996.1">
    <property type="nucleotide sequence ID" value="XM_038194068.1"/>
</dbReference>
<evidence type="ECO:0000256" key="3">
    <source>
        <dbReference type="ARBA" id="ARBA00022525"/>
    </source>
</evidence>
<feature type="domain" description="FAM69 protein-kinase" evidence="6">
    <location>
        <begin position="203"/>
        <end position="399"/>
    </location>
</feature>
<reference evidence="7" key="1">
    <citation type="submission" date="2022-11" db="UniProtKB">
        <authorList>
            <consortium name="EnsemblMetazoa"/>
        </authorList>
    </citation>
    <scope>IDENTIFICATION</scope>
</reference>
<dbReference type="InterPro" id="IPR011009">
    <property type="entry name" value="Kinase-like_dom_sf"/>
</dbReference>
<dbReference type="EnsemblMetazoa" id="XM_038194068.1">
    <property type="protein sequence ID" value="XP_038049996.1"/>
    <property type="gene ID" value="LOC119723428"/>
</dbReference>
<keyword evidence="5" id="KW-0472">Membrane</keyword>
<dbReference type="PANTHER" id="PTHR32073">
    <property type="entry name" value="GH11358P"/>
    <property type="match status" value="1"/>
</dbReference>
<dbReference type="CTD" id="205428"/>
<evidence type="ECO:0000256" key="4">
    <source>
        <dbReference type="ARBA" id="ARBA00022729"/>
    </source>
</evidence>
<name>A0A913ZG23_PATMI</name>
<evidence type="ECO:0000256" key="5">
    <source>
        <dbReference type="SAM" id="Phobius"/>
    </source>
</evidence>
<dbReference type="Pfam" id="PF12260">
    <property type="entry name" value="PIP49_C"/>
    <property type="match status" value="1"/>
</dbReference>
<dbReference type="GO" id="GO:0005576">
    <property type="term" value="C:extracellular region"/>
    <property type="evidence" value="ECO:0007669"/>
    <property type="project" value="UniProtKB-SubCell"/>
</dbReference>
<keyword evidence="3" id="KW-0964">Secreted</keyword>
<keyword evidence="8" id="KW-1185">Reference proteome</keyword>
<dbReference type="OMA" id="LWAACYI"/>
<dbReference type="PANTHER" id="PTHR32073:SF7">
    <property type="entry name" value="GH11358P"/>
    <property type="match status" value="1"/>
</dbReference>
<dbReference type="SUPFAM" id="SSF56112">
    <property type="entry name" value="Protein kinase-like (PK-like)"/>
    <property type="match status" value="1"/>
</dbReference>
<proteinExistence type="inferred from homology"/>
<keyword evidence="4" id="KW-0732">Signal</keyword>
<accession>A0A913ZG23</accession>
<protein>
    <recommendedName>
        <fullName evidence="6">FAM69 protein-kinase domain-containing protein</fullName>
    </recommendedName>
</protein>
<evidence type="ECO:0000259" key="6">
    <source>
        <dbReference type="Pfam" id="PF12260"/>
    </source>
</evidence>
<organism evidence="7 8">
    <name type="scientific">Patiria miniata</name>
    <name type="common">Bat star</name>
    <name type="synonym">Asterina miniata</name>
    <dbReference type="NCBI Taxonomy" id="46514"/>
    <lineage>
        <taxon>Eukaryota</taxon>
        <taxon>Metazoa</taxon>
        <taxon>Echinodermata</taxon>
        <taxon>Eleutherozoa</taxon>
        <taxon>Asterozoa</taxon>
        <taxon>Asteroidea</taxon>
        <taxon>Valvatacea</taxon>
        <taxon>Valvatida</taxon>
        <taxon>Asterinidae</taxon>
        <taxon>Patiria</taxon>
    </lineage>
</organism>